<dbReference type="PANTHER" id="PTHR10357:SF210">
    <property type="entry name" value="MALTODEXTRIN GLUCOSIDASE"/>
    <property type="match status" value="1"/>
</dbReference>
<sequence>MMNPKIQAPLIRIEPPFWYAGMQEKELQILFYGDAIGQYFIETSEKGIITKVTKTDNPRFLFVTINVKWDYAKEIIFIFKRNTKTVFTQKYCIKQRRENAADRKGFDSSDVVYLIMPDRFCNGNGPNDNDKTTNEKYNRDLPGGRHGGDLNGIIKELDYIKAIGATAIWNTPVCLDDEHEFSYHTYAQSDVYRVDPRYGTNDDYVRLSAELHKRGMKLIHDYVTNHWGLEHWLVKDLPTRDWINVFETYTETNHKRTTVIDVNASKIDRQQCLEGWFVPTMPDLNIANPLVLKYLTQNAIWWIEYADLDGLRIDTFNYAEPLQMVKWTNAIMKEYPNFNMVGEITQRNHGILAYWQKDSKTGEIHNFNSNLPSLMDFSLCDALQMVFNEDDGSWDRGMTRIYDSLTFDFLYPNPHNLMIFAENHDSKRLNYCYNNDLKKYKLAMVVLATVRGIPQLYYGSEIGMAGDQYIGDADIRQDFPGGWDGDEINAFDPNLRTEEQKSYFEFTRKLFQWRKTRPEIHFGKTTHYIPEDNIYVYFRYNEDDSVMVIINNNREERTIATKRFNENLEKYTTGTSVFTNRSTDLKNDLTIKGKSFLILELHQAQ</sequence>
<dbReference type="CDD" id="cd11340">
    <property type="entry name" value="AmyAc_bac_CMD_like_3"/>
    <property type="match status" value="1"/>
</dbReference>
<reference evidence="5 6" key="1">
    <citation type="submission" date="2017-04" db="EMBL/GenBank/DDBJ databases">
        <title>Compelte genome sequence of WV33.</title>
        <authorList>
            <person name="Lee P.C."/>
        </authorList>
    </citation>
    <scope>NUCLEOTIDE SEQUENCE [LARGE SCALE GENOMIC DNA]</scope>
    <source>
        <strain evidence="5 6">WV33</strain>
    </source>
</reference>
<dbReference type="SMART" id="SM00642">
    <property type="entry name" value="Aamy"/>
    <property type="match status" value="1"/>
</dbReference>
<dbReference type="InterPro" id="IPR013783">
    <property type="entry name" value="Ig-like_fold"/>
</dbReference>
<dbReference type="InterPro" id="IPR006047">
    <property type="entry name" value="GH13_cat_dom"/>
</dbReference>
<evidence type="ECO:0000256" key="3">
    <source>
        <dbReference type="SAM" id="MobiDB-lite"/>
    </source>
</evidence>
<dbReference type="InterPro" id="IPR015171">
    <property type="entry name" value="Cyc-maltodext_N"/>
</dbReference>
<dbReference type="SUPFAM" id="SSF81296">
    <property type="entry name" value="E set domains"/>
    <property type="match status" value="1"/>
</dbReference>
<dbReference type="Gene3D" id="2.60.40.1180">
    <property type="entry name" value="Golgi alpha-mannosidase II"/>
    <property type="match status" value="1"/>
</dbReference>
<organism evidence="5 6">
    <name type="scientific">Flavobacterium faecale</name>
    <dbReference type="NCBI Taxonomy" id="1355330"/>
    <lineage>
        <taxon>Bacteria</taxon>
        <taxon>Pseudomonadati</taxon>
        <taxon>Bacteroidota</taxon>
        <taxon>Flavobacteriia</taxon>
        <taxon>Flavobacteriales</taxon>
        <taxon>Flavobacteriaceae</taxon>
        <taxon>Flavobacterium</taxon>
    </lineage>
</organism>
<dbReference type="Gene3D" id="2.60.40.10">
    <property type="entry name" value="Immunoglobulins"/>
    <property type="match status" value="1"/>
</dbReference>
<dbReference type="Proteomes" id="UP000244527">
    <property type="component" value="Chromosome"/>
</dbReference>
<evidence type="ECO:0000259" key="4">
    <source>
        <dbReference type="SMART" id="SM00642"/>
    </source>
</evidence>
<name>A0A2S1LBV0_9FLAO</name>
<dbReference type="PANTHER" id="PTHR10357">
    <property type="entry name" value="ALPHA-AMYLASE FAMILY MEMBER"/>
    <property type="match status" value="1"/>
</dbReference>
<dbReference type="Pfam" id="PF00128">
    <property type="entry name" value="Alpha-amylase"/>
    <property type="match status" value="1"/>
</dbReference>
<keyword evidence="1" id="KW-0378">Hydrolase</keyword>
<dbReference type="EMBL" id="CP020918">
    <property type="protein sequence ID" value="AWG21178.1"/>
    <property type="molecule type" value="Genomic_DNA"/>
</dbReference>
<dbReference type="GO" id="GO:0016829">
    <property type="term" value="F:lyase activity"/>
    <property type="evidence" value="ECO:0007669"/>
    <property type="project" value="UniProtKB-KW"/>
</dbReference>
<evidence type="ECO:0000313" key="6">
    <source>
        <dbReference type="Proteomes" id="UP000244527"/>
    </source>
</evidence>
<dbReference type="InterPro" id="IPR014756">
    <property type="entry name" value="Ig_E-set"/>
</dbReference>
<dbReference type="GO" id="GO:0016798">
    <property type="term" value="F:hydrolase activity, acting on glycosyl bonds"/>
    <property type="evidence" value="ECO:0007669"/>
    <property type="project" value="UniProtKB-KW"/>
</dbReference>
<dbReference type="SUPFAM" id="SSF51445">
    <property type="entry name" value="(Trans)glycosidases"/>
    <property type="match status" value="1"/>
</dbReference>
<feature type="domain" description="Glycosyl hydrolase family 13 catalytic" evidence="4">
    <location>
        <begin position="114"/>
        <end position="514"/>
    </location>
</feature>
<dbReference type="SUPFAM" id="SSF51011">
    <property type="entry name" value="Glycosyl hydrolase domain"/>
    <property type="match status" value="1"/>
</dbReference>
<keyword evidence="6" id="KW-1185">Reference proteome</keyword>
<dbReference type="OrthoDB" id="9805159at2"/>
<dbReference type="RefSeq" id="WP_108740128.1">
    <property type="nucleotide sequence ID" value="NZ_CP020918.1"/>
</dbReference>
<proteinExistence type="predicted"/>
<dbReference type="InterPro" id="IPR013780">
    <property type="entry name" value="Glyco_hydro_b"/>
</dbReference>
<evidence type="ECO:0000313" key="5">
    <source>
        <dbReference type="EMBL" id="AWG21178.1"/>
    </source>
</evidence>
<dbReference type="InterPro" id="IPR017853">
    <property type="entry name" value="GH"/>
</dbReference>
<evidence type="ECO:0000256" key="1">
    <source>
        <dbReference type="ARBA" id="ARBA00022801"/>
    </source>
</evidence>
<protein>
    <submittedName>
        <fullName evidence="5">Alpha-amlyase</fullName>
    </submittedName>
</protein>
<feature type="region of interest" description="Disordered" evidence="3">
    <location>
        <begin position="123"/>
        <end position="142"/>
    </location>
</feature>
<feature type="compositionally biased region" description="Basic and acidic residues" evidence="3">
    <location>
        <begin position="128"/>
        <end position="142"/>
    </location>
</feature>
<keyword evidence="2" id="KW-0326">Glycosidase</keyword>
<keyword evidence="5" id="KW-0456">Lyase</keyword>
<dbReference type="GO" id="GO:0005975">
    <property type="term" value="P:carbohydrate metabolic process"/>
    <property type="evidence" value="ECO:0007669"/>
    <property type="project" value="InterPro"/>
</dbReference>
<dbReference type="AlphaFoldDB" id="A0A2S1LBV0"/>
<gene>
    <name evidence="5" type="ORF">FFWV33_06325</name>
</gene>
<dbReference type="KEGG" id="ffa:FFWV33_06325"/>
<dbReference type="Gene3D" id="3.20.20.80">
    <property type="entry name" value="Glycosidases"/>
    <property type="match status" value="1"/>
</dbReference>
<accession>A0A2S1LBV0</accession>
<evidence type="ECO:0000256" key="2">
    <source>
        <dbReference type="ARBA" id="ARBA00023295"/>
    </source>
</evidence>
<dbReference type="Pfam" id="PF09087">
    <property type="entry name" value="Cyc-maltodext_N"/>
    <property type="match status" value="1"/>
</dbReference>